<dbReference type="PANTHER" id="PTHR32315">
    <property type="entry name" value="ADENINE PHOSPHORIBOSYLTRANSFERASE"/>
    <property type="match status" value="1"/>
</dbReference>
<comment type="subunit">
    <text evidence="11">Homodimer.</text>
</comment>
<dbReference type="FunFam" id="3.40.50.2020:FF:000021">
    <property type="entry name" value="Adenine phosphoribosyltransferase"/>
    <property type="match status" value="1"/>
</dbReference>
<dbReference type="NCBIfam" id="NF002634">
    <property type="entry name" value="PRK02304.1-3"/>
    <property type="match status" value="1"/>
</dbReference>
<evidence type="ECO:0000259" key="12">
    <source>
        <dbReference type="Pfam" id="PF00156"/>
    </source>
</evidence>
<evidence type="ECO:0000256" key="7">
    <source>
        <dbReference type="ARBA" id="ARBA00022490"/>
    </source>
</evidence>
<dbReference type="AlphaFoldDB" id="A0A4R7F3R1"/>
<keyword evidence="10 11" id="KW-0660">Purine salvage</keyword>
<evidence type="ECO:0000256" key="5">
    <source>
        <dbReference type="ARBA" id="ARBA00008391"/>
    </source>
</evidence>
<evidence type="ECO:0000256" key="10">
    <source>
        <dbReference type="ARBA" id="ARBA00022726"/>
    </source>
</evidence>
<dbReference type="UniPathway" id="UPA00588">
    <property type="reaction ID" value="UER00646"/>
</dbReference>
<dbReference type="GO" id="GO:0016208">
    <property type="term" value="F:AMP binding"/>
    <property type="evidence" value="ECO:0007669"/>
    <property type="project" value="TreeGrafter"/>
</dbReference>
<dbReference type="EMBL" id="SOAG01000013">
    <property type="protein sequence ID" value="TDS58119.1"/>
    <property type="molecule type" value="Genomic_DNA"/>
</dbReference>
<protein>
    <recommendedName>
        <fullName evidence="6 11">Adenine phosphoribosyltransferase</fullName>
        <shortName evidence="11">APRT</shortName>
        <ecNumber evidence="6 11">2.4.2.7</ecNumber>
    </recommendedName>
</protein>
<dbReference type="NCBIfam" id="TIGR01090">
    <property type="entry name" value="apt"/>
    <property type="match status" value="1"/>
</dbReference>
<gene>
    <name evidence="11" type="primary">apt</name>
    <name evidence="13" type="ORF">C8P70_11331</name>
</gene>
<dbReference type="GO" id="GO:0005737">
    <property type="term" value="C:cytoplasm"/>
    <property type="evidence" value="ECO:0007669"/>
    <property type="project" value="UniProtKB-SubCell"/>
</dbReference>
<organism evidence="13 14">
    <name type="scientific">Myroides indicus</name>
    <dbReference type="NCBI Taxonomy" id="1323422"/>
    <lineage>
        <taxon>Bacteria</taxon>
        <taxon>Pseudomonadati</taxon>
        <taxon>Bacteroidota</taxon>
        <taxon>Flavobacteriia</taxon>
        <taxon>Flavobacteriales</taxon>
        <taxon>Flavobacteriaceae</taxon>
        <taxon>Myroides</taxon>
    </lineage>
</organism>
<keyword evidence="14" id="KW-1185">Reference proteome</keyword>
<dbReference type="Proteomes" id="UP000295215">
    <property type="component" value="Unassembled WGS sequence"/>
</dbReference>
<dbReference type="GO" id="GO:0003999">
    <property type="term" value="F:adenine phosphoribosyltransferase activity"/>
    <property type="evidence" value="ECO:0007669"/>
    <property type="project" value="UniProtKB-UniRule"/>
</dbReference>
<dbReference type="CDD" id="cd06223">
    <property type="entry name" value="PRTases_typeI"/>
    <property type="match status" value="1"/>
</dbReference>
<accession>A0A4R7F3R1</accession>
<evidence type="ECO:0000256" key="6">
    <source>
        <dbReference type="ARBA" id="ARBA00011893"/>
    </source>
</evidence>
<dbReference type="InterPro" id="IPR000836">
    <property type="entry name" value="PRTase_dom"/>
</dbReference>
<dbReference type="InterPro" id="IPR005764">
    <property type="entry name" value="Ade_phspho_trans"/>
</dbReference>
<dbReference type="HAMAP" id="MF_00004">
    <property type="entry name" value="Aden_phosphoribosyltr"/>
    <property type="match status" value="1"/>
</dbReference>
<feature type="domain" description="Phosphoribosyltransferase" evidence="12">
    <location>
        <begin position="31"/>
        <end position="148"/>
    </location>
</feature>
<comment type="caution">
    <text evidence="13">The sequence shown here is derived from an EMBL/GenBank/DDBJ whole genome shotgun (WGS) entry which is preliminary data.</text>
</comment>
<dbReference type="GO" id="GO:0006166">
    <property type="term" value="P:purine ribonucleoside salvage"/>
    <property type="evidence" value="ECO:0007669"/>
    <property type="project" value="UniProtKB-UniRule"/>
</dbReference>
<keyword evidence="9 11" id="KW-0808">Transferase</keyword>
<dbReference type="OrthoDB" id="9803963at2"/>
<dbReference type="InterPro" id="IPR029057">
    <property type="entry name" value="PRTase-like"/>
</dbReference>
<dbReference type="RefSeq" id="WP_133712572.1">
    <property type="nucleotide sequence ID" value="NZ_SOAG01000013.1"/>
</dbReference>
<name>A0A4R7F3R1_9FLAO</name>
<evidence type="ECO:0000256" key="9">
    <source>
        <dbReference type="ARBA" id="ARBA00022679"/>
    </source>
</evidence>
<dbReference type="Pfam" id="PF00156">
    <property type="entry name" value="Pribosyltran"/>
    <property type="match status" value="1"/>
</dbReference>
<evidence type="ECO:0000256" key="8">
    <source>
        <dbReference type="ARBA" id="ARBA00022676"/>
    </source>
</evidence>
<dbReference type="GO" id="GO:0044209">
    <property type="term" value="P:AMP salvage"/>
    <property type="evidence" value="ECO:0007669"/>
    <property type="project" value="UniProtKB-UniRule"/>
</dbReference>
<dbReference type="GO" id="GO:0006168">
    <property type="term" value="P:adenine salvage"/>
    <property type="evidence" value="ECO:0007669"/>
    <property type="project" value="InterPro"/>
</dbReference>
<dbReference type="InterPro" id="IPR050054">
    <property type="entry name" value="UPRTase/APRTase"/>
</dbReference>
<dbReference type="SUPFAM" id="SSF53271">
    <property type="entry name" value="PRTase-like"/>
    <property type="match status" value="1"/>
</dbReference>
<dbReference type="NCBIfam" id="NF002636">
    <property type="entry name" value="PRK02304.1-5"/>
    <property type="match status" value="1"/>
</dbReference>
<proteinExistence type="inferred from homology"/>
<evidence type="ECO:0000313" key="13">
    <source>
        <dbReference type="EMBL" id="TDS58119.1"/>
    </source>
</evidence>
<evidence type="ECO:0000256" key="4">
    <source>
        <dbReference type="ARBA" id="ARBA00004659"/>
    </source>
</evidence>
<evidence type="ECO:0000256" key="3">
    <source>
        <dbReference type="ARBA" id="ARBA00004496"/>
    </source>
</evidence>
<comment type="catalytic activity">
    <reaction evidence="1 11">
        <text>AMP + diphosphate = 5-phospho-alpha-D-ribose 1-diphosphate + adenine</text>
        <dbReference type="Rhea" id="RHEA:16609"/>
        <dbReference type="ChEBI" id="CHEBI:16708"/>
        <dbReference type="ChEBI" id="CHEBI:33019"/>
        <dbReference type="ChEBI" id="CHEBI:58017"/>
        <dbReference type="ChEBI" id="CHEBI:456215"/>
        <dbReference type="EC" id="2.4.2.7"/>
    </reaction>
</comment>
<sequence length="170" mass="19154">MKIEDYIRDIPDFPKPGVIFKDITPLLNNHQAMVETTDQLLKLVGDSKIDKVVGMESRGFFFATLLAARLQAGFVPVRKPKKLPYQTIAQEYDLEYGKDILEIHADAIQKGEKVLIHDDVLATGGTAHAVCKLIEKLGGEIVQVNFLMELSFLHGRKKLEPHQVKSLLQY</sequence>
<evidence type="ECO:0000256" key="1">
    <source>
        <dbReference type="ARBA" id="ARBA00000868"/>
    </source>
</evidence>
<comment type="function">
    <text evidence="2 11">Catalyzes a salvage reaction resulting in the formation of AMP, that is energically less costly than de novo synthesis.</text>
</comment>
<dbReference type="Gene3D" id="3.40.50.2020">
    <property type="match status" value="1"/>
</dbReference>
<evidence type="ECO:0000256" key="11">
    <source>
        <dbReference type="HAMAP-Rule" id="MF_00004"/>
    </source>
</evidence>
<dbReference type="EC" id="2.4.2.7" evidence="6 11"/>
<evidence type="ECO:0000313" key="14">
    <source>
        <dbReference type="Proteomes" id="UP000295215"/>
    </source>
</evidence>
<dbReference type="PANTHER" id="PTHR32315:SF3">
    <property type="entry name" value="ADENINE PHOSPHORIBOSYLTRANSFERASE"/>
    <property type="match status" value="1"/>
</dbReference>
<comment type="pathway">
    <text evidence="4 11">Purine metabolism; AMP biosynthesis via salvage pathway; AMP from adenine: step 1/1.</text>
</comment>
<keyword evidence="8 11" id="KW-0328">Glycosyltransferase</keyword>
<dbReference type="GO" id="GO:0002055">
    <property type="term" value="F:adenine binding"/>
    <property type="evidence" value="ECO:0007669"/>
    <property type="project" value="TreeGrafter"/>
</dbReference>
<comment type="subcellular location">
    <subcellularLocation>
        <location evidence="3 11">Cytoplasm</location>
    </subcellularLocation>
</comment>
<comment type="similarity">
    <text evidence="5 11">Belongs to the purine/pyrimidine phosphoribosyltransferase family.</text>
</comment>
<keyword evidence="7 11" id="KW-0963">Cytoplasm</keyword>
<reference evidence="13 14" key="1">
    <citation type="submission" date="2019-03" db="EMBL/GenBank/DDBJ databases">
        <title>Genomic Encyclopedia of Archaeal and Bacterial Type Strains, Phase II (KMG-II): from individual species to whole genera.</title>
        <authorList>
            <person name="Goeker M."/>
        </authorList>
    </citation>
    <scope>NUCLEOTIDE SEQUENCE [LARGE SCALE GENOMIC DNA]</scope>
    <source>
        <strain evidence="13 14">DSM 28213</strain>
    </source>
</reference>
<evidence type="ECO:0000256" key="2">
    <source>
        <dbReference type="ARBA" id="ARBA00003968"/>
    </source>
</evidence>